<keyword evidence="3 6" id="KW-0812">Transmembrane</keyword>
<evidence type="ECO:0000256" key="2">
    <source>
        <dbReference type="ARBA" id="ARBA00022448"/>
    </source>
</evidence>
<keyword evidence="5 6" id="KW-0472">Membrane</keyword>
<name>A0A0A0LAC0_CUCSA</name>
<comment type="subcellular location">
    <subcellularLocation>
        <location evidence="1">Membrane</location>
        <topology evidence="1">Multi-pass membrane protein</topology>
    </subcellularLocation>
</comment>
<evidence type="ECO:0000256" key="1">
    <source>
        <dbReference type="ARBA" id="ARBA00004141"/>
    </source>
</evidence>
<evidence type="ECO:0000256" key="6">
    <source>
        <dbReference type="SAM" id="Phobius"/>
    </source>
</evidence>
<evidence type="ECO:0000256" key="4">
    <source>
        <dbReference type="ARBA" id="ARBA00022989"/>
    </source>
</evidence>
<proteinExistence type="predicted"/>
<keyword evidence="4 6" id="KW-1133">Transmembrane helix</keyword>
<evidence type="ECO:0000256" key="5">
    <source>
        <dbReference type="ARBA" id="ARBA00023136"/>
    </source>
</evidence>
<dbReference type="InterPro" id="IPR036259">
    <property type="entry name" value="MFS_trans_sf"/>
</dbReference>
<accession>A0A0A0LAC0</accession>
<reference evidence="7 8" key="4">
    <citation type="journal article" date="2011" name="BMC Genomics">
        <title>RNA-Seq improves annotation of protein-coding genes in the cucumber genome.</title>
        <authorList>
            <person name="Li Z."/>
            <person name="Zhang Z."/>
            <person name="Yan P."/>
            <person name="Huang S."/>
            <person name="Fei Z."/>
            <person name="Lin K."/>
        </authorList>
    </citation>
    <scope>NUCLEOTIDE SEQUENCE [LARGE SCALE GENOMIC DNA]</scope>
    <source>
        <strain evidence="8">cv. 9930</strain>
    </source>
</reference>
<dbReference type="EMBL" id="CM002924">
    <property type="protein sequence ID" value="KGN57914.1"/>
    <property type="molecule type" value="Genomic_DNA"/>
</dbReference>
<sequence length="299" mass="33190">MWNDQLQVLNALDVAKTKWYHFTANIITGMGFFTDAYDLFCISLVTKLLGRIYYHVDGALKPGTLPPNVAAAVNGVAFVGTLSGKLFFGWFGDKMGRKRVYGMTLKSLVLMVICAQDFPIVSEYSNKKNCGAFIAMVFAMKGFGILGGVLMVGALLAPLTCYWRMKMPETTSYTTPFARYNSSSFRYAKSSANGYWKAEAQKLAAEMSNENAGPSANDFVHFHFQFRIECKNLSPQQKSLLNRFCCNCHPISSTFGTLRAMVGAFGFLYLAQIQDKNKTDARYPPGIGVNNSLLLMGWT</sequence>
<dbReference type="GO" id="GO:0016020">
    <property type="term" value="C:membrane"/>
    <property type="evidence" value="ECO:0007669"/>
    <property type="project" value="UniProtKB-SubCell"/>
</dbReference>
<reference evidence="7 8" key="3">
    <citation type="journal article" date="2010" name="BMC Genomics">
        <title>Transcriptome sequencing and comparative analysis of cucumber flowers with different sex types.</title>
        <authorList>
            <person name="Guo S."/>
            <person name="Zheng Y."/>
            <person name="Joung J.G."/>
            <person name="Liu S."/>
            <person name="Zhang Z."/>
            <person name="Crasta O.R."/>
            <person name="Sobral B.W."/>
            <person name="Xu Y."/>
            <person name="Huang S."/>
            <person name="Fei Z."/>
        </authorList>
    </citation>
    <scope>NUCLEOTIDE SEQUENCE [LARGE SCALE GENOMIC DNA]</scope>
    <source>
        <strain evidence="8">cv. 9930</strain>
    </source>
</reference>
<evidence type="ECO:0008006" key="9">
    <source>
        <dbReference type="Google" id="ProtNLM"/>
    </source>
</evidence>
<keyword evidence="2" id="KW-0813">Transport</keyword>
<dbReference type="Proteomes" id="UP000029981">
    <property type="component" value="Chromosome 3"/>
</dbReference>
<dbReference type="PANTHER" id="PTHR23511">
    <property type="entry name" value="SYNAPTIC VESICLE GLYCOPROTEIN 2"/>
    <property type="match status" value="1"/>
</dbReference>
<dbReference type="eggNOG" id="KOG0252">
    <property type="taxonomic scope" value="Eukaryota"/>
</dbReference>
<dbReference type="AlphaFoldDB" id="A0A0A0LAC0"/>
<evidence type="ECO:0000313" key="7">
    <source>
        <dbReference type="EMBL" id="KGN57914.1"/>
    </source>
</evidence>
<dbReference type="Gene3D" id="1.20.1250.20">
    <property type="entry name" value="MFS general substrate transporter like domains"/>
    <property type="match status" value="1"/>
</dbReference>
<dbReference type="SUPFAM" id="SSF103473">
    <property type="entry name" value="MFS general substrate transporter"/>
    <property type="match status" value="1"/>
</dbReference>
<reference evidence="7 8" key="1">
    <citation type="journal article" date="2009" name="Nat. Genet.">
        <title>The genome of the cucumber, Cucumis sativus L.</title>
        <authorList>
            <person name="Huang S."/>
            <person name="Li R."/>
            <person name="Zhang Z."/>
            <person name="Li L."/>
            <person name="Gu X."/>
            <person name="Fan W."/>
            <person name="Lucas W.J."/>
            <person name="Wang X."/>
            <person name="Xie B."/>
            <person name="Ni P."/>
            <person name="Ren Y."/>
            <person name="Zhu H."/>
            <person name="Li J."/>
            <person name="Lin K."/>
            <person name="Jin W."/>
            <person name="Fei Z."/>
            <person name="Li G."/>
            <person name="Staub J."/>
            <person name="Kilian A."/>
            <person name="van der Vossen E.A."/>
            <person name="Wu Y."/>
            <person name="Guo J."/>
            <person name="He J."/>
            <person name="Jia Z."/>
            <person name="Ren Y."/>
            <person name="Tian G."/>
            <person name="Lu Y."/>
            <person name="Ruan J."/>
            <person name="Qian W."/>
            <person name="Wang M."/>
            <person name="Huang Q."/>
            <person name="Li B."/>
            <person name="Xuan Z."/>
            <person name="Cao J."/>
            <person name="Asan"/>
            <person name="Wu Z."/>
            <person name="Zhang J."/>
            <person name="Cai Q."/>
            <person name="Bai Y."/>
            <person name="Zhao B."/>
            <person name="Han Y."/>
            <person name="Li Y."/>
            <person name="Li X."/>
            <person name="Wang S."/>
            <person name="Shi Q."/>
            <person name="Liu S."/>
            <person name="Cho W.K."/>
            <person name="Kim J.Y."/>
            <person name="Xu Y."/>
            <person name="Heller-Uszynska K."/>
            <person name="Miao H."/>
            <person name="Cheng Z."/>
            <person name="Zhang S."/>
            <person name="Wu J."/>
            <person name="Yang Y."/>
            <person name="Kang H."/>
            <person name="Li M."/>
            <person name="Liang H."/>
            <person name="Ren X."/>
            <person name="Shi Z."/>
            <person name="Wen M."/>
            <person name="Jian M."/>
            <person name="Yang H."/>
            <person name="Zhang G."/>
            <person name="Yang Z."/>
            <person name="Chen R."/>
            <person name="Liu S."/>
            <person name="Li J."/>
            <person name="Ma L."/>
            <person name="Liu H."/>
            <person name="Zhou Y."/>
            <person name="Zhao J."/>
            <person name="Fang X."/>
            <person name="Li G."/>
            <person name="Fang L."/>
            <person name="Li Y."/>
            <person name="Liu D."/>
            <person name="Zheng H."/>
            <person name="Zhang Y."/>
            <person name="Qin N."/>
            <person name="Li Z."/>
            <person name="Yang G."/>
            <person name="Yang S."/>
            <person name="Bolund L."/>
            <person name="Kristiansen K."/>
            <person name="Zheng H."/>
            <person name="Li S."/>
            <person name="Zhang X."/>
            <person name="Yang H."/>
            <person name="Wang J."/>
            <person name="Sun R."/>
            <person name="Zhang B."/>
            <person name="Jiang S."/>
            <person name="Wang J."/>
            <person name="Du Y."/>
            <person name="Li S."/>
        </authorList>
    </citation>
    <scope>NUCLEOTIDE SEQUENCE [LARGE SCALE GENOMIC DNA]</scope>
    <source>
        <strain evidence="8">cv. 9930</strain>
    </source>
</reference>
<feature type="transmembrane region" description="Helical" evidence="6">
    <location>
        <begin position="133"/>
        <end position="157"/>
    </location>
</feature>
<protein>
    <recommendedName>
        <fullName evidence="9">Major facilitator superfamily (MFS) profile domain-containing protein</fullName>
    </recommendedName>
</protein>
<dbReference type="Gramene" id="KGN57914">
    <property type="protein sequence ID" value="KGN57914"/>
    <property type="gene ID" value="Csa_3G389840"/>
</dbReference>
<dbReference type="PANTHER" id="PTHR23511:SF34">
    <property type="entry name" value="SYNAPTIC VESICLE GLYCOPROTEIN 2"/>
    <property type="match status" value="1"/>
</dbReference>
<keyword evidence="8" id="KW-1185">Reference proteome</keyword>
<reference evidence="7 8" key="2">
    <citation type="journal article" date="2009" name="PLoS ONE">
        <title>An integrated genetic and cytogenetic map of the cucumber genome.</title>
        <authorList>
            <person name="Ren Y."/>
            <person name="Zhang Z."/>
            <person name="Liu J."/>
            <person name="Staub J.E."/>
            <person name="Han Y."/>
            <person name="Cheng Z."/>
            <person name="Li X."/>
            <person name="Lu J."/>
            <person name="Miao H."/>
            <person name="Kang H."/>
            <person name="Xie B."/>
            <person name="Gu X."/>
            <person name="Wang X."/>
            <person name="Du Y."/>
            <person name="Jin W."/>
            <person name="Huang S."/>
        </authorList>
    </citation>
    <scope>NUCLEOTIDE SEQUENCE [LARGE SCALE GENOMIC DNA]</scope>
    <source>
        <strain evidence="8">cv. 9930</strain>
    </source>
</reference>
<evidence type="ECO:0000313" key="8">
    <source>
        <dbReference type="Proteomes" id="UP000029981"/>
    </source>
</evidence>
<evidence type="ECO:0000256" key="3">
    <source>
        <dbReference type="ARBA" id="ARBA00022692"/>
    </source>
</evidence>
<feature type="transmembrane region" description="Helical" evidence="6">
    <location>
        <begin position="69"/>
        <end position="88"/>
    </location>
</feature>
<gene>
    <name evidence="7" type="ORF">Csa_3G389840</name>
</gene>
<organism evidence="7 8">
    <name type="scientific">Cucumis sativus</name>
    <name type="common">Cucumber</name>
    <dbReference type="NCBI Taxonomy" id="3659"/>
    <lineage>
        <taxon>Eukaryota</taxon>
        <taxon>Viridiplantae</taxon>
        <taxon>Streptophyta</taxon>
        <taxon>Embryophyta</taxon>
        <taxon>Tracheophyta</taxon>
        <taxon>Spermatophyta</taxon>
        <taxon>Magnoliopsida</taxon>
        <taxon>eudicotyledons</taxon>
        <taxon>Gunneridae</taxon>
        <taxon>Pentapetalae</taxon>
        <taxon>rosids</taxon>
        <taxon>fabids</taxon>
        <taxon>Cucurbitales</taxon>
        <taxon>Cucurbitaceae</taxon>
        <taxon>Benincaseae</taxon>
        <taxon>Cucumis</taxon>
    </lineage>
</organism>